<dbReference type="InterPro" id="IPR045864">
    <property type="entry name" value="aa-tRNA-synth_II/BPL/LPL"/>
</dbReference>
<dbReference type="CDD" id="cd23823">
    <property type="entry name" value="RWD_GCN2"/>
    <property type="match status" value="1"/>
</dbReference>
<dbReference type="Pfam" id="PF00069">
    <property type="entry name" value="Pkinase"/>
    <property type="match status" value="3"/>
</dbReference>
<feature type="compositionally biased region" description="Low complexity" evidence="11">
    <location>
        <begin position="643"/>
        <end position="654"/>
    </location>
</feature>
<dbReference type="InterPro" id="IPR000719">
    <property type="entry name" value="Prot_kinase_dom"/>
</dbReference>
<reference evidence="14" key="1">
    <citation type="submission" date="2020-06" db="EMBL/GenBank/DDBJ databases">
        <title>Draft genome of Bugula neritina, a colonial animal packing powerful symbionts and potential medicines.</title>
        <authorList>
            <person name="Rayko M."/>
        </authorList>
    </citation>
    <scope>NUCLEOTIDE SEQUENCE [LARGE SCALE GENOMIC DNA]</scope>
    <source>
        <strain evidence="14">Kwan_BN1</strain>
    </source>
</reference>
<feature type="compositionally biased region" description="Polar residues" evidence="11">
    <location>
        <begin position="729"/>
        <end position="749"/>
    </location>
</feature>
<evidence type="ECO:0000256" key="7">
    <source>
        <dbReference type="ARBA" id="ARBA00037982"/>
    </source>
</evidence>
<keyword evidence="5" id="KW-0418">Kinase</keyword>
<comment type="catalytic activity">
    <reaction evidence="8">
        <text>L-threonyl-[protein] + ATP = O-phospho-L-threonyl-[protein] + ADP + H(+)</text>
        <dbReference type="Rhea" id="RHEA:46608"/>
        <dbReference type="Rhea" id="RHEA-COMP:11060"/>
        <dbReference type="Rhea" id="RHEA-COMP:11605"/>
        <dbReference type="ChEBI" id="CHEBI:15378"/>
        <dbReference type="ChEBI" id="CHEBI:30013"/>
        <dbReference type="ChEBI" id="CHEBI:30616"/>
        <dbReference type="ChEBI" id="CHEBI:61977"/>
        <dbReference type="ChEBI" id="CHEBI:456216"/>
        <dbReference type="EC" id="2.7.11.1"/>
    </reaction>
</comment>
<feature type="region of interest" description="Disordered" evidence="11">
    <location>
        <begin position="723"/>
        <end position="756"/>
    </location>
</feature>
<evidence type="ECO:0000259" key="13">
    <source>
        <dbReference type="PROSITE" id="PS50908"/>
    </source>
</evidence>
<dbReference type="Gene3D" id="1.10.510.10">
    <property type="entry name" value="Transferase(Phosphotransferase) domain 1"/>
    <property type="match status" value="2"/>
</dbReference>
<dbReference type="PROSITE" id="PS50011">
    <property type="entry name" value="PROTEIN_KINASE_DOM"/>
    <property type="match status" value="2"/>
</dbReference>
<dbReference type="SUPFAM" id="SSF56112">
    <property type="entry name" value="Protein kinase-like (PK-like)"/>
    <property type="match status" value="2"/>
</dbReference>
<evidence type="ECO:0000256" key="6">
    <source>
        <dbReference type="ARBA" id="ARBA00022840"/>
    </source>
</evidence>
<dbReference type="GO" id="GO:0005737">
    <property type="term" value="C:cytoplasm"/>
    <property type="evidence" value="ECO:0007669"/>
    <property type="project" value="TreeGrafter"/>
</dbReference>
<feature type="domain" description="Protein kinase" evidence="12">
    <location>
        <begin position="252"/>
        <end position="518"/>
    </location>
</feature>
<evidence type="ECO:0000256" key="8">
    <source>
        <dbReference type="ARBA" id="ARBA00047899"/>
    </source>
</evidence>
<feature type="binding site" evidence="10">
    <location>
        <position position="596"/>
    </location>
    <ligand>
        <name>ATP</name>
        <dbReference type="ChEBI" id="CHEBI:30616"/>
    </ligand>
</feature>
<keyword evidence="6 10" id="KW-0067">ATP-binding</keyword>
<dbReference type="InterPro" id="IPR016135">
    <property type="entry name" value="UBQ-conjugating_enzyme/RWD"/>
</dbReference>
<dbReference type="InterPro" id="IPR050339">
    <property type="entry name" value="CC_SR_Kinase"/>
</dbReference>
<dbReference type="Gene3D" id="3.10.110.10">
    <property type="entry name" value="Ubiquitin Conjugating Enzyme"/>
    <property type="match status" value="1"/>
</dbReference>
<feature type="compositionally biased region" description="Acidic residues" evidence="11">
    <location>
        <begin position="695"/>
        <end position="705"/>
    </location>
</feature>
<dbReference type="Proteomes" id="UP000593567">
    <property type="component" value="Unassembled WGS sequence"/>
</dbReference>
<dbReference type="SUPFAM" id="SSF55681">
    <property type="entry name" value="Class II aaRS and biotin synthetases"/>
    <property type="match status" value="1"/>
</dbReference>
<evidence type="ECO:0000256" key="11">
    <source>
        <dbReference type="SAM" id="MobiDB-lite"/>
    </source>
</evidence>
<keyword evidence="15" id="KW-1185">Reference proteome</keyword>
<comment type="similarity">
    <text evidence="7">Belongs to the protein kinase superfamily. Ser/Thr protein kinase family. GCN2 subfamily.</text>
</comment>
<dbReference type="EC" id="2.7.11.1" evidence="1"/>
<dbReference type="CDD" id="cd14046">
    <property type="entry name" value="STKc_EIF2AK4_GCN2_rpt2"/>
    <property type="match status" value="1"/>
</dbReference>
<dbReference type="GO" id="GO:0010468">
    <property type="term" value="P:regulation of gene expression"/>
    <property type="evidence" value="ECO:0007669"/>
    <property type="project" value="UniProtKB-ARBA"/>
</dbReference>
<dbReference type="OrthoDB" id="6778822at2759"/>
<proteinExistence type="inferred from homology"/>
<keyword evidence="2" id="KW-0723">Serine/threonine-protein kinase</keyword>
<feature type="domain" description="Protein kinase" evidence="12">
    <location>
        <begin position="567"/>
        <end position="949"/>
    </location>
</feature>
<feature type="compositionally biased region" description="Basic and acidic residues" evidence="11">
    <location>
        <begin position="196"/>
        <end position="205"/>
    </location>
</feature>
<dbReference type="PANTHER" id="PTHR11042">
    <property type="entry name" value="EUKARYOTIC TRANSLATION INITIATION FACTOR 2-ALPHA KINASE EIF2-ALPHA KINASE -RELATED"/>
    <property type="match status" value="1"/>
</dbReference>
<feature type="domain" description="RWD" evidence="13">
    <location>
        <begin position="16"/>
        <end position="131"/>
    </location>
</feature>
<dbReference type="Pfam" id="PF05773">
    <property type="entry name" value="RWD"/>
    <property type="match status" value="1"/>
</dbReference>
<feature type="region of interest" description="Disordered" evidence="11">
    <location>
        <begin position="640"/>
        <end position="705"/>
    </location>
</feature>
<dbReference type="Gene3D" id="3.30.930.10">
    <property type="entry name" value="Bira Bifunctional Protein, Domain 2"/>
    <property type="match status" value="1"/>
</dbReference>
<feature type="compositionally biased region" description="Low complexity" evidence="11">
    <location>
        <begin position="207"/>
        <end position="217"/>
    </location>
</feature>
<dbReference type="GO" id="GO:0005634">
    <property type="term" value="C:nucleus"/>
    <property type="evidence" value="ECO:0007669"/>
    <property type="project" value="TreeGrafter"/>
</dbReference>
<dbReference type="SUPFAM" id="SSF54495">
    <property type="entry name" value="UBC-like"/>
    <property type="match status" value="1"/>
</dbReference>
<sequence>MASSAIFENKNALQEDELEAIKAIFFNVKDLRLNDVWKVNRPPEVEIECTPQSSDSIDAASHNYVSVVLVIKLVPAYPDEIPSITLKDAEGLSDKQVYELKTKLKGLCQDLIGQEMMFELVHYTQSYLYANNKPPAKSFYDQMISNNQKQTEEKARKAEEVERLKRIQEDLEIEAELEKQQNEIREENRRRRQARKMSESEERHTGTSPNTRVSTTSPRRRTRTESSTSSERSATRASVQPVKVAPKCPANHKLVKELSFSTSKTQYQVLRGHCTYHDPAGCTLFSSFDTNRGVAVSVQQWTLDFTSSKVTKDQNLNKSHKLLNSAEQDLAKLFKVQDENLIHYLSMLITTEGAKIHIMVLSEARLGLPLTKFVHLPSKIDSGTVKWITAQLVQSLVYLHSKQVVHKDLKPAVIYVDSKIVRVADYGLYRRLNEIQQAATSGNLDSLTNTMKRGQKEDVFRLGMTILFIITNDFNEDERMPTVPTDVAKDLKGFFTRCFNADEKTRWSAKQLLDHPYIKGEQLSDDVPDKPPAVNENNKPQYEVDDPHMEAVLLPDGAGTSRLNSEFQILGIIGRGGFGEVLKVRNKLDRCLYAIKRITLNPKSKVFNRRITREVKLLSRLNHENVVRYFNSWIETSEELAESDSTTDTTTSTSPGVRRKLEEDSCSVERNAPGMVDRSVTWSVASSQHDSDSTSSDDESSSDEADLFGHSFMSRVDSDSDVIFDEGSSAGSTSSHVDESSGSGATKVQKSPPKPAAPLHTQFMYIQMEFCEKNTLRQAIDSGLHENLDRVWRLFREVIEGLVHLHDQGMIHRDLKPVNIFLDLNDHVKIGDFGLATTAMIAKLPEGGMGGGTDQAHSVDAGVSQSMSVGDGRHTGRVGIIFFEMCYRPLTTLMERDKIIGNLRRPEIILPNDFICEQNSEQTAILKWILDHDADKRPSAAELLQSDYLPQMEEQEVDELFRSTLANPQTKSYKKLISTIFSQPISRKFDFIYDNDAHKGVNLANLINKQIASQRLKNILGAHGAVELDVPLMLPKLSIYESCSQLVTFMDSAGNLVSLPFDLRVPFARFVARNNISNLKRYSISKVFRERKPHGIQPHEYIIAAFDIISSSKDSITPDVEVIFTIQQILDSFPYLQAKSYSIQINHSSLLKGILLFCGLPEDQLPVVYEVLTDSSNNKAGDGGKTSAYTKLLNSSINEKTASQICTFIAMNGSLSSVSGFLRRITKSGQQAASLVKTGLHEIENLIAYSSALGVTLPMVVNLGYVYEIHNCSGELFSLTSHSITC</sequence>
<dbReference type="GO" id="GO:0033554">
    <property type="term" value="P:cellular response to stress"/>
    <property type="evidence" value="ECO:0007669"/>
    <property type="project" value="UniProtKB-ARBA"/>
</dbReference>
<evidence type="ECO:0000256" key="4">
    <source>
        <dbReference type="ARBA" id="ARBA00022741"/>
    </source>
</evidence>
<dbReference type="GO" id="GO:0009893">
    <property type="term" value="P:positive regulation of metabolic process"/>
    <property type="evidence" value="ECO:0007669"/>
    <property type="project" value="UniProtKB-ARBA"/>
</dbReference>
<dbReference type="SMART" id="SM00591">
    <property type="entry name" value="RWD"/>
    <property type="match status" value="1"/>
</dbReference>
<dbReference type="InterPro" id="IPR017441">
    <property type="entry name" value="Protein_kinase_ATP_BS"/>
</dbReference>
<dbReference type="GO" id="GO:0051246">
    <property type="term" value="P:regulation of protein metabolic process"/>
    <property type="evidence" value="ECO:0007669"/>
    <property type="project" value="UniProtKB-ARBA"/>
</dbReference>
<feature type="region of interest" description="Disordered" evidence="11">
    <location>
        <begin position="183"/>
        <end position="243"/>
    </location>
</feature>
<dbReference type="SMART" id="SM00220">
    <property type="entry name" value="S_TKc"/>
    <property type="match status" value="1"/>
</dbReference>
<dbReference type="PANTHER" id="PTHR11042:SF136">
    <property type="entry name" value="EIF-2-ALPHA KINASE GCN2"/>
    <property type="match status" value="1"/>
</dbReference>
<keyword evidence="4 10" id="KW-0547">Nucleotide-binding</keyword>
<dbReference type="PROSITE" id="PS00108">
    <property type="entry name" value="PROTEIN_KINASE_ST"/>
    <property type="match status" value="1"/>
</dbReference>
<dbReference type="PROSITE" id="PS00107">
    <property type="entry name" value="PROTEIN_KINASE_ATP"/>
    <property type="match status" value="1"/>
</dbReference>
<accession>A0A7J7JQX0</accession>
<evidence type="ECO:0000313" key="15">
    <source>
        <dbReference type="Proteomes" id="UP000593567"/>
    </source>
</evidence>
<gene>
    <name evidence="14" type="ORF">EB796_013345</name>
</gene>
<feature type="compositionally biased region" description="Low complexity" evidence="11">
    <location>
        <begin position="225"/>
        <end position="239"/>
    </location>
</feature>
<dbReference type="PROSITE" id="PS50908">
    <property type="entry name" value="RWD"/>
    <property type="match status" value="1"/>
</dbReference>
<keyword evidence="3" id="KW-0808">Transferase</keyword>
<evidence type="ECO:0000256" key="10">
    <source>
        <dbReference type="PROSITE-ProRule" id="PRU10141"/>
    </source>
</evidence>
<evidence type="ECO:0000256" key="1">
    <source>
        <dbReference type="ARBA" id="ARBA00012513"/>
    </source>
</evidence>
<dbReference type="EMBL" id="VXIV02001960">
    <property type="protein sequence ID" value="KAF6028345.1"/>
    <property type="molecule type" value="Genomic_DNA"/>
</dbReference>
<evidence type="ECO:0000256" key="9">
    <source>
        <dbReference type="ARBA" id="ARBA00048679"/>
    </source>
</evidence>
<dbReference type="GO" id="GO:0005524">
    <property type="term" value="F:ATP binding"/>
    <property type="evidence" value="ECO:0007669"/>
    <property type="project" value="UniProtKB-UniRule"/>
</dbReference>
<comment type="caution">
    <text evidence="14">The sequence shown here is derived from an EMBL/GenBank/DDBJ whole genome shotgun (WGS) entry which is preliminary data.</text>
</comment>
<evidence type="ECO:0000256" key="3">
    <source>
        <dbReference type="ARBA" id="ARBA00022679"/>
    </source>
</evidence>
<dbReference type="Gene3D" id="3.30.200.20">
    <property type="entry name" value="Phosphorylase Kinase, domain 1"/>
    <property type="match status" value="1"/>
</dbReference>
<dbReference type="InterPro" id="IPR011009">
    <property type="entry name" value="Kinase-like_dom_sf"/>
</dbReference>
<evidence type="ECO:0000256" key="2">
    <source>
        <dbReference type="ARBA" id="ARBA00022527"/>
    </source>
</evidence>
<evidence type="ECO:0000313" key="14">
    <source>
        <dbReference type="EMBL" id="KAF6028345.1"/>
    </source>
</evidence>
<protein>
    <recommendedName>
        <fullName evidence="1">non-specific serine/threonine protein kinase</fullName>
        <ecNumber evidence="1">2.7.11.1</ecNumber>
    </recommendedName>
</protein>
<evidence type="ECO:0000259" key="12">
    <source>
        <dbReference type="PROSITE" id="PS50011"/>
    </source>
</evidence>
<dbReference type="InterPro" id="IPR006575">
    <property type="entry name" value="RWD_dom"/>
</dbReference>
<evidence type="ECO:0000256" key="5">
    <source>
        <dbReference type="ARBA" id="ARBA00022777"/>
    </source>
</evidence>
<comment type="catalytic activity">
    <reaction evidence="9">
        <text>L-seryl-[protein] + ATP = O-phospho-L-seryl-[protein] + ADP + H(+)</text>
        <dbReference type="Rhea" id="RHEA:17989"/>
        <dbReference type="Rhea" id="RHEA-COMP:9863"/>
        <dbReference type="Rhea" id="RHEA-COMP:11604"/>
        <dbReference type="ChEBI" id="CHEBI:15378"/>
        <dbReference type="ChEBI" id="CHEBI:29999"/>
        <dbReference type="ChEBI" id="CHEBI:30616"/>
        <dbReference type="ChEBI" id="CHEBI:83421"/>
        <dbReference type="ChEBI" id="CHEBI:456216"/>
        <dbReference type="EC" id="2.7.11.1"/>
    </reaction>
</comment>
<dbReference type="GO" id="GO:0004674">
    <property type="term" value="F:protein serine/threonine kinase activity"/>
    <property type="evidence" value="ECO:0007669"/>
    <property type="project" value="UniProtKB-KW"/>
</dbReference>
<dbReference type="FunFam" id="3.10.110.10:FF:000050">
    <property type="entry name" value="eIF-2-alpha kinase GCN2"/>
    <property type="match status" value="1"/>
</dbReference>
<organism evidence="14 15">
    <name type="scientific">Bugula neritina</name>
    <name type="common">Brown bryozoan</name>
    <name type="synonym">Sertularia neritina</name>
    <dbReference type="NCBI Taxonomy" id="10212"/>
    <lineage>
        <taxon>Eukaryota</taxon>
        <taxon>Metazoa</taxon>
        <taxon>Spiralia</taxon>
        <taxon>Lophotrochozoa</taxon>
        <taxon>Bryozoa</taxon>
        <taxon>Gymnolaemata</taxon>
        <taxon>Cheilostomatida</taxon>
        <taxon>Flustrina</taxon>
        <taxon>Buguloidea</taxon>
        <taxon>Bugulidae</taxon>
        <taxon>Bugula</taxon>
    </lineage>
</organism>
<name>A0A7J7JQX0_BUGNE</name>
<dbReference type="InterPro" id="IPR008271">
    <property type="entry name" value="Ser/Thr_kinase_AS"/>
</dbReference>